<dbReference type="Gene3D" id="3.10.129.10">
    <property type="entry name" value="Hotdog Thioesterase"/>
    <property type="match status" value="1"/>
</dbReference>
<reference evidence="2 3" key="2">
    <citation type="submission" date="2015-01" db="EMBL/GenBank/DDBJ databases">
        <authorList>
            <consortium name="NBRP consortium"/>
            <person name="Sawabe T."/>
            <person name="Meirelles P."/>
            <person name="Feng G."/>
            <person name="Sayaka M."/>
            <person name="Hattori M."/>
            <person name="Ohkuma M."/>
        </authorList>
    </citation>
    <scope>NUCLEOTIDE SEQUENCE [LARGE SCALE GENOMIC DNA]</scope>
    <source>
        <strain evidence="2 3">JCM19232</strain>
    </source>
</reference>
<dbReference type="SUPFAM" id="SSF54637">
    <property type="entry name" value="Thioesterase/thiol ester dehydrase-isomerase"/>
    <property type="match status" value="1"/>
</dbReference>
<reference evidence="2 3" key="1">
    <citation type="submission" date="2015-01" db="EMBL/GenBank/DDBJ databases">
        <title>Vibrio sp. C5 JCM 19232 whole genome shotgun sequence.</title>
        <authorList>
            <person name="Sawabe T."/>
            <person name="Meirelles P."/>
            <person name="Feng G."/>
            <person name="Sayaka M."/>
            <person name="Hattori M."/>
            <person name="Ohkuma M."/>
        </authorList>
    </citation>
    <scope>NUCLEOTIDE SEQUENCE [LARGE SCALE GENOMIC DNA]</scope>
    <source>
        <strain evidence="2 3">JCM19232</strain>
    </source>
</reference>
<feature type="domain" description="MaoC-like" evidence="1">
    <location>
        <begin position="175"/>
        <end position="222"/>
    </location>
</feature>
<dbReference type="GO" id="GO:0005835">
    <property type="term" value="C:fatty acid synthase complex"/>
    <property type="evidence" value="ECO:0007669"/>
    <property type="project" value="InterPro"/>
</dbReference>
<gene>
    <name evidence="2" type="ORF">JCM19232_5713</name>
</gene>
<dbReference type="PRINTS" id="PR01483">
    <property type="entry name" value="FASYNTHASE"/>
</dbReference>
<dbReference type="Proteomes" id="UP000031670">
    <property type="component" value="Unassembled WGS sequence"/>
</dbReference>
<dbReference type="PANTHER" id="PTHR43841:SF3">
    <property type="entry name" value="(3R)-HYDROXYACYL-ACP DEHYDRATASE SUBUNIT HADB"/>
    <property type="match status" value="1"/>
</dbReference>
<dbReference type="AlphaFoldDB" id="A0A0B8PA43"/>
<organism evidence="2 3">
    <name type="scientific">Vibrio ishigakensis</name>
    <dbReference type="NCBI Taxonomy" id="1481914"/>
    <lineage>
        <taxon>Bacteria</taxon>
        <taxon>Pseudomonadati</taxon>
        <taxon>Pseudomonadota</taxon>
        <taxon>Gammaproteobacteria</taxon>
        <taxon>Vibrionales</taxon>
        <taxon>Vibrionaceae</taxon>
        <taxon>Vibrio</taxon>
    </lineage>
</organism>
<evidence type="ECO:0000313" key="2">
    <source>
        <dbReference type="EMBL" id="GAM61412.1"/>
    </source>
</evidence>
<evidence type="ECO:0000259" key="1">
    <source>
        <dbReference type="Pfam" id="PF01575"/>
    </source>
</evidence>
<dbReference type="GO" id="GO:0006633">
    <property type="term" value="P:fatty acid biosynthetic process"/>
    <property type="evidence" value="ECO:0007669"/>
    <property type="project" value="InterPro"/>
</dbReference>
<dbReference type="InterPro" id="IPR003965">
    <property type="entry name" value="Fatty_acid_synthase"/>
</dbReference>
<evidence type="ECO:0000313" key="3">
    <source>
        <dbReference type="Proteomes" id="UP000031670"/>
    </source>
</evidence>
<dbReference type="InterPro" id="IPR002539">
    <property type="entry name" value="MaoC-like_dom"/>
</dbReference>
<comment type="caution">
    <text evidence="2">The sequence shown here is derived from an EMBL/GenBank/DDBJ whole genome shotgun (WGS) entry which is preliminary data.</text>
</comment>
<name>A0A0B8PA43_9VIBR</name>
<proteinExistence type="predicted"/>
<dbReference type="GO" id="GO:0004312">
    <property type="term" value="F:fatty acid synthase activity"/>
    <property type="evidence" value="ECO:0007669"/>
    <property type="project" value="InterPro"/>
</dbReference>
<dbReference type="EMBL" id="BBSA01000003">
    <property type="protein sequence ID" value="GAM61412.1"/>
    <property type="molecule type" value="Genomic_DNA"/>
</dbReference>
<protein>
    <submittedName>
        <fullName evidence="2">Acyl dehydratase</fullName>
    </submittedName>
</protein>
<dbReference type="InterPro" id="IPR029069">
    <property type="entry name" value="HotDog_dom_sf"/>
</dbReference>
<accession>A0A0B8PA43</accession>
<dbReference type="PANTHER" id="PTHR43841">
    <property type="entry name" value="3-HYDROXYACYL-THIOESTER DEHYDRATASE HTDX-RELATED"/>
    <property type="match status" value="1"/>
</dbReference>
<sequence length="265" mass="29830">MTQTLSQENISSGLKLFAKVLLKRSSKVPIEPMALTIEGFKFSPSHIKNYCDYLGFESKSLPLPYLFVASQNAQLELLLNERFPYKALGLVHRSIELEMPEPLDIHKAHDVALEIGKEIPHPKGIEFDVTAQFMEEGVERAKMVNRYFCFKKQPEVESKPSPKPKFSHLSSKSNIGFNETNVRGYAKVSGDYNPIHLHALTAKPFGFKRPIAHGMFMLAKAIGTLDLNTRYLKTSFHRPALLPIELDLVAGENTAFLINSDNKPC</sequence>
<dbReference type="Pfam" id="PF01575">
    <property type="entry name" value="MaoC_dehydratas"/>
    <property type="match status" value="1"/>
</dbReference>